<feature type="non-terminal residue" evidence="2">
    <location>
        <position position="1008"/>
    </location>
</feature>
<evidence type="ECO:0000313" key="3">
    <source>
        <dbReference type="Proteomes" id="UP001497623"/>
    </source>
</evidence>
<keyword evidence="3" id="KW-1185">Reference proteome</keyword>
<comment type="caution">
    <text evidence="2">The sequence shown here is derived from an EMBL/GenBank/DDBJ whole genome shotgun (WGS) entry which is preliminary data.</text>
</comment>
<feature type="compositionally biased region" description="Basic and acidic residues" evidence="1">
    <location>
        <begin position="782"/>
        <end position="794"/>
    </location>
</feature>
<evidence type="ECO:0000313" key="2">
    <source>
        <dbReference type="EMBL" id="CAL4096262.1"/>
    </source>
</evidence>
<gene>
    <name evidence="2" type="ORF">MNOR_LOCUS15646</name>
</gene>
<feature type="compositionally biased region" description="Polar residues" evidence="1">
    <location>
        <begin position="725"/>
        <end position="744"/>
    </location>
</feature>
<feature type="compositionally biased region" description="Basic and acidic residues" evidence="1">
    <location>
        <begin position="858"/>
        <end position="876"/>
    </location>
</feature>
<sequence>MDIDVKDGSENIVNESQDEEFANKSAEMREEYIKKLVSEAYDIKFKILTILGDNCAVVMAPPIIPAVLPSKDASSKKNKGNLRSLGRGFQKFSKAWIAMAMDMFEDQKLYTGVLNKYNEEKQQFPYYVNEPDAELRIKDHASDTWFNMVRSLMKLEPRPDKMAVKFEDVVVIGVPEAAERFHNAHIRGMTFSDVGIRFSKVDNDVKAFQLLAEHLKSSPRTLWVLLCDMSNWFSSMSFCQRYFLNLTQSMCKDSIQMHIFKGSEMPVDYEKALEFVKKVKPYLGEHSAIFLSPVIPQTILLPPEDKEGQGTFHKNLHQKCPASVRKLIVYPPDVDRDIFSEQLLTFENEWLKVVEQVLRLQNLRVDFLEKYVSSKEGNSIAILEDTKDYRGITKAYFDWEGFMQEFIKSMIKAKDSPGEDKSNKMSIHHSKVKIRKESVFTKIVIMGNQKPLAYLKELKIPGINIIFNETCIDFALSAETAMKNIPKILKNGSRTLWVLLSDLSSFTETQCFCTRHFSEADCTEKLQMHSLENCFIAKKYKEVLTFASDLLPCLGEESAITLAPVVPQAILCPPTDSDKLADFHDLVHFSQDARTLPIVAVDNIDNFVQQFTCYENGWLKVIEQVNNMQELATETMNVYTKTRTSIIEKVVDPLTYTSSSSTVTNTWKEFMENYIRFSCDGTPLELTEEISDTEEKILNLNLKKEKDKNNRNGNSLERTKELISSEPQNRNMNNEKYPSSVQMAEQSVHANYPPIISGPSKAEKQAAISALDAISLKIRAKKQGEEARPKETSDSRFPVGNKPRYPSSSESHYPPKVGKLKRSNSRDSKYPEKMARYKSPERNSVTHYPESSRQISRSPDRGRESGRYERDSMSSIKEPDWGRLSQALSQISGGAENQVEIFNLSINKVKKLILPAVKELDTSVTSTQKVTSSGVRVLLTLKNPETAQIVGKFLSEFRIPDRHLEIRTEKSLAYLGNLEHMYLDKLQKGIKKNNTSFRNYISFSPGDS</sequence>
<protein>
    <submittedName>
        <fullName evidence="2">Uncharacterized protein</fullName>
    </submittedName>
</protein>
<feature type="region of interest" description="Disordered" evidence="1">
    <location>
        <begin position="781"/>
        <end position="876"/>
    </location>
</feature>
<organism evidence="2 3">
    <name type="scientific">Meganyctiphanes norvegica</name>
    <name type="common">Northern krill</name>
    <name type="synonym">Thysanopoda norvegica</name>
    <dbReference type="NCBI Taxonomy" id="48144"/>
    <lineage>
        <taxon>Eukaryota</taxon>
        <taxon>Metazoa</taxon>
        <taxon>Ecdysozoa</taxon>
        <taxon>Arthropoda</taxon>
        <taxon>Crustacea</taxon>
        <taxon>Multicrustacea</taxon>
        <taxon>Malacostraca</taxon>
        <taxon>Eumalacostraca</taxon>
        <taxon>Eucarida</taxon>
        <taxon>Euphausiacea</taxon>
        <taxon>Euphausiidae</taxon>
        <taxon>Meganyctiphanes</taxon>
    </lineage>
</organism>
<feature type="region of interest" description="Disordered" evidence="1">
    <location>
        <begin position="706"/>
        <end position="744"/>
    </location>
</feature>
<reference evidence="2 3" key="1">
    <citation type="submission" date="2024-05" db="EMBL/GenBank/DDBJ databases">
        <authorList>
            <person name="Wallberg A."/>
        </authorList>
    </citation>
    <scope>NUCLEOTIDE SEQUENCE [LARGE SCALE GENOMIC DNA]</scope>
</reference>
<evidence type="ECO:0000256" key="1">
    <source>
        <dbReference type="SAM" id="MobiDB-lite"/>
    </source>
</evidence>
<dbReference type="AlphaFoldDB" id="A0AAV2QS87"/>
<proteinExistence type="predicted"/>
<feature type="compositionally biased region" description="Basic and acidic residues" evidence="1">
    <location>
        <begin position="824"/>
        <end position="841"/>
    </location>
</feature>
<dbReference type="Proteomes" id="UP001497623">
    <property type="component" value="Unassembled WGS sequence"/>
</dbReference>
<accession>A0AAV2QS87</accession>
<feature type="compositionally biased region" description="Polar residues" evidence="1">
    <location>
        <begin position="842"/>
        <end position="857"/>
    </location>
</feature>
<name>A0AAV2QS87_MEGNR</name>
<dbReference type="EMBL" id="CAXKWB010009873">
    <property type="protein sequence ID" value="CAL4096262.1"/>
    <property type="molecule type" value="Genomic_DNA"/>
</dbReference>